<dbReference type="EMBL" id="FMXQ01000009">
    <property type="protein sequence ID" value="SDB49979.1"/>
    <property type="molecule type" value="Genomic_DNA"/>
</dbReference>
<dbReference type="Gene3D" id="1.50.10.10">
    <property type="match status" value="1"/>
</dbReference>
<dbReference type="CDD" id="cd00249">
    <property type="entry name" value="AGE"/>
    <property type="match status" value="1"/>
</dbReference>
<proteinExistence type="inferred from homology"/>
<dbReference type="Pfam" id="PF07221">
    <property type="entry name" value="GlcNAc_2-epim"/>
    <property type="match status" value="1"/>
</dbReference>
<evidence type="ECO:0000313" key="4">
    <source>
        <dbReference type="Proteomes" id="UP000199071"/>
    </source>
</evidence>
<organism evidence="3 4">
    <name type="scientific">Bauldia litoralis</name>
    <dbReference type="NCBI Taxonomy" id="665467"/>
    <lineage>
        <taxon>Bacteria</taxon>
        <taxon>Pseudomonadati</taxon>
        <taxon>Pseudomonadota</taxon>
        <taxon>Alphaproteobacteria</taxon>
        <taxon>Hyphomicrobiales</taxon>
        <taxon>Kaistiaceae</taxon>
        <taxon>Bauldia</taxon>
    </lineage>
</organism>
<name>A0A1G6DXS5_9HYPH</name>
<dbReference type="GO" id="GO:0005975">
    <property type="term" value="P:carbohydrate metabolic process"/>
    <property type="evidence" value="ECO:0007669"/>
    <property type="project" value="InterPro"/>
</dbReference>
<comment type="similarity">
    <text evidence="1">Belongs to the N-acylglucosamine 2-epimerase family.</text>
</comment>
<gene>
    <name evidence="3" type="ORF">SAMN02982931_03861</name>
</gene>
<dbReference type="InterPro" id="IPR034116">
    <property type="entry name" value="AGE_dom"/>
</dbReference>
<dbReference type="Proteomes" id="UP000199071">
    <property type="component" value="Unassembled WGS sequence"/>
</dbReference>
<protein>
    <submittedName>
        <fullName evidence="3">Mannose or cellobiose epimerase, N-acyl-D-glucosamine 2-epimerase family</fullName>
    </submittedName>
</protein>
<dbReference type="OrthoDB" id="9806359at2"/>
<dbReference type="InterPro" id="IPR008928">
    <property type="entry name" value="6-hairpin_glycosidase_sf"/>
</dbReference>
<dbReference type="InterPro" id="IPR012341">
    <property type="entry name" value="6hp_glycosidase-like_sf"/>
</dbReference>
<reference evidence="3 4" key="1">
    <citation type="submission" date="2016-10" db="EMBL/GenBank/DDBJ databases">
        <authorList>
            <person name="de Groot N.N."/>
        </authorList>
    </citation>
    <scope>NUCLEOTIDE SEQUENCE [LARGE SCALE GENOMIC DNA]</scope>
    <source>
        <strain evidence="3 4">ATCC 35022</strain>
    </source>
</reference>
<dbReference type="SUPFAM" id="SSF48208">
    <property type="entry name" value="Six-hairpin glycosidases"/>
    <property type="match status" value="1"/>
</dbReference>
<dbReference type="GO" id="GO:0016853">
    <property type="term" value="F:isomerase activity"/>
    <property type="evidence" value="ECO:0007669"/>
    <property type="project" value="UniProtKB-KW"/>
</dbReference>
<dbReference type="AlphaFoldDB" id="A0A1G6DXS5"/>
<dbReference type="STRING" id="665467.SAMN02982931_03861"/>
<accession>A0A1G6DXS5</accession>
<sequence length="418" mass="47616">MSLEAWRKRPYHRQWLRDQANDLFSFFQNRSFNPDGGFFDLDVTGRPITTDNPVRGIPGTARMVHCFAIGSLLGRPGSDPIVDHGMQFLWNRHRDSDHGGYFWAVDDNGPSDSRKQGYGHAFVLLAASSARLVGHPLADRMLADVTEILETKFWEEGSGAIAEEFNADWSPIAPYRGQNSNMHLTEALMAAFEATAERHYLDKAERIADLIIRRRAAENGYRVAEHFDDNWQLDKTYRGDQMFRPPGTTPGHWLEWSRLILQLWSLGGERMDWMPAAAEALFAQAVAIGWDETRGGFFYNLDWNDSPDLPLKLWWPAAEGAGAAAFLCDHRPSAFHEQWYRNIWDVIARHFIDDERGGWHEELDEEMRPSHTLFAGKADIYHALQACLIPLYPSTGSLTRALVNELDARVPGMPQHPQ</sequence>
<evidence type="ECO:0000313" key="3">
    <source>
        <dbReference type="EMBL" id="SDB49979.1"/>
    </source>
</evidence>
<keyword evidence="4" id="KW-1185">Reference proteome</keyword>
<dbReference type="RefSeq" id="WP_090878992.1">
    <property type="nucleotide sequence ID" value="NZ_FMXQ01000009.1"/>
</dbReference>
<dbReference type="InterPro" id="IPR010819">
    <property type="entry name" value="AGE/CE"/>
</dbReference>
<dbReference type="PANTHER" id="PTHR15108">
    <property type="entry name" value="N-ACYLGLUCOSAMINE-2-EPIMERASE"/>
    <property type="match status" value="1"/>
</dbReference>
<keyword evidence="2" id="KW-0413">Isomerase</keyword>
<evidence type="ECO:0000256" key="2">
    <source>
        <dbReference type="ARBA" id="ARBA00023235"/>
    </source>
</evidence>
<evidence type="ECO:0000256" key="1">
    <source>
        <dbReference type="ARBA" id="ARBA00008558"/>
    </source>
</evidence>